<feature type="transmembrane region" description="Helical" evidence="6">
    <location>
        <begin position="82"/>
        <end position="100"/>
    </location>
</feature>
<dbReference type="InterPro" id="IPR007568">
    <property type="entry name" value="RTA1"/>
</dbReference>
<reference evidence="7" key="2">
    <citation type="submission" date="2023-06" db="EMBL/GenBank/DDBJ databases">
        <authorList>
            <consortium name="Lawrence Berkeley National Laboratory"/>
            <person name="Haridas S."/>
            <person name="Hensen N."/>
            <person name="Bonometti L."/>
            <person name="Westerberg I."/>
            <person name="Brannstrom I.O."/>
            <person name="Guillou S."/>
            <person name="Cros-Aarteil S."/>
            <person name="Calhoun S."/>
            <person name="Kuo A."/>
            <person name="Mondo S."/>
            <person name="Pangilinan J."/>
            <person name="Riley R."/>
            <person name="Labutti K."/>
            <person name="Andreopoulos B."/>
            <person name="Lipzen A."/>
            <person name="Chen C."/>
            <person name="Yanf M."/>
            <person name="Daum C."/>
            <person name="Ng V."/>
            <person name="Clum A."/>
            <person name="Steindorff A."/>
            <person name="Ohm R."/>
            <person name="Martin F."/>
            <person name="Silar P."/>
            <person name="Natvig D."/>
            <person name="Lalanne C."/>
            <person name="Gautier V."/>
            <person name="Ament-Velasquez S.L."/>
            <person name="Kruys A."/>
            <person name="Hutchinson M.I."/>
            <person name="Powell A.J."/>
            <person name="Barry K."/>
            <person name="Miller A.N."/>
            <person name="Grigoriev I.V."/>
            <person name="Debuchy R."/>
            <person name="Gladieux P."/>
            <person name="Thoren M.H."/>
            <person name="Johannesson H."/>
        </authorList>
    </citation>
    <scope>NUCLEOTIDE SEQUENCE</scope>
    <source>
        <strain evidence="7">CBS 118394</strain>
    </source>
</reference>
<evidence type="ECO:0000256" key="4">
    <source>
        <dbReference type="ARBA" id="ARBA00023136"/>
    </source>
</evidence>
<feature type="transmembrane region" description="Helical" evidence="6">
    <location>
        <begin position="112"/>
        <end position="137"/>
    </location>
</feature>
<dbReference type="PANTHER" id="PTHR31465">
    <property type="entry name" value="PROTEIN RTA1-RELATED"/>
    <property type="match status" value="1"/>
</dbReference>
<dbReference type="EMBL" id="JAUEDM010000006">
    <property type="protein sequence ID" value="KAK3315656.1"/>
    <property type="molecule type" value="Genomic_DNA"/>
</dbReference>
<keyword evidence="2 6" id="KW-0812">Transmembrane</keyword>
<feature type="region of interest" description="Disordered" evidence="5">
    <location>
        <begin position="332"/>
        <end position="362"/>
    </location>
</feature>
<evidence type="ECO:0000256" key="1">
    <source>
        <dbReference type="ARBA" id="ARBA00004141"/>
    </source>
</evidence>
<comment type="caution">
    <text evidence="7">The sequence shown here is derived from an EMBL/GenBank/DDBJ whole genome shotgun (WGS) entry which is preliminary data.</text>
</comment>
<evidence type="ECO:0000256" key="6">
    <source>
        <dbReference type="SAM" id="Phobius"/>
    </source>
</evidence>
<gene>
    <name evidence="7" type="ORF">B0H66DRAFT_481025</name>
</gene>
<organism evidence="7 8">
    <name type="scientific">Apodospora peruviana</name>
    <dbReference type="NCBI Taxonomy" id="516989"/>
    <lineage>
        <taxon>Eukaryota</taxon>
        <taxon>Fungi</taxon>
        <taxon>Dikarya</taxon>
        <taxon>Ascomycota</taxon>
        <taxon>Pezizomycotina</taxon>
        <taxon>Sordariomycetes</taxon>
        <taxon>Sordariomycetidae</taxon>
        <taxon>Sordariales</taxon>
        <taxon>Lasiosphaeriaceae</taxon>
        <taxon>Apodospora</taxon>
    </lineage>
</organism>
<keyword evidence="3 6" id="KW-1133">Transmembrane helix</keyword>
<comment type="subcellular location">
    <subcellularLocation>
        <location evidence="1">Membrane</location>
        <topology evidence="1">Multi-pass membrane protein</topology>
    </subcellularLocation>
</comment>
<keyword evidence="8" id="KW-1185">Reference proteome</keyword>
<dbReference type="Pfam" id="PF04479">
    <property type="entry name" value="RTA1"/>
    <property type="match status" value="1"/>
</dbReference>
<keyword evidence="4 6" id="KW-0472">Membrane</keyword>
<protein>
    <submittedName>
        <fullName evidence="7">Sphingoid long-chain base transporter RSB1</fullName>
    </submittedName>
</protein>
<reference evidence="7" key="1">
    <citation type="journal article" date="2023" name="Mol. Phylogenet. Evol.">
        <title>Genome-scale phylogeny and comparative genomics of the fungal order Sordariales.</title>
        <authorList>
            <person name="Hensen N."/>
            <person name="Bonometti L."/>
            <person name="Westerberg I."/>
            <person name="Brannstrom I.O."/>
            <person name="Guillou S."/>
            <person name="Cros-Aarteil S."/>
            <person name="Calhoun S."/>
            <person name="Haridas S."/>
            <person name="Kuo A."/>
            <person name="Mondo S."/>
            <person name="Pangilinan J."/>
            <person name="Riley R."/>
            <person name="LaButti K."/>
            <person name="Andreopoulos B."/>
            <person name="Lipzen A."/>
            <person name="Chen C."/>
            <person name="Yan M."/>
            <person name="Daum C."/>
            <person name="Ng V."/>
            <person name="Clum A."/>
            <person name="Steindorff A."/>
            <person name="Ohm R.A."/>
            <person name="Martin F."/>
            <person name="Silar P."/>
            <person name="Natvig D.O."/>
            <person name="Lalanne C."/>
            <person name="Gautier V."/>
            <person name="Ament-Velasquez S.L."/>
            <person name="Kruys A."/>
            <person name="Hutchinson M.I."/>
            <person name="Powell A.J."/>
            <person name="Barry K."/>
            <person name="Miller A.N."/>
            <person name="Grigoriev I.V."/>
            <person name="Debuchy R."/>
            <person name="Gladieux P."/>
            <person name="Hiltunen Thoren M."/>
            <person name="Johannesson H."/>
        </authorList>
    </citation>
    <scope>NUCLEOTIDE SEQUENCE</scope>
    <source>
        <strain evidence="7">CBS 118394</strain>
    </source>
</reference>
<dbReference type="GO" id="GO:0005886">
    <property type="term" value="C:plasma membrane"/>
    <property type="evidence" value="ECO:0007669"/>
    <property type="project" value="TreeGrafter"/>
</dbReference>
<feature type="transmembrane region" description="Helical" evidence="6">
    <location>
        <begin position="247"/>
        <end position="266"/>
    </location>
</feature>
<accession>A0AAE0HZH3</accession>
<name>A0AAE0HZH3_9PEZI</name>
<evidence type="ECO:0000256" key="5">
    <source>
        <dbReference type="SAM" id="MobiDB-lite"/>
    </source>
</evidence>
<dbReference type="PANTHER" id="PTHR31465:SF7">
    <property type="entry name" value="SPHINGOID LONG-CHAIN BASE TRANSPORTER RSB1"/>
    <property type="match status" value="1"/>
</dbReference>
<sequence length="376" mass="41623">MPSATRLPTYAELHLPKRPDGKPDYSLCTGDEQAAKLCGPYTESLFLYRIWLAPNALFIAVFLLSLIHFAVIWFWTKRRGTSFFVSMTLGLLTEVIGYIGRVMGWQNQWNNGAFLMQICCLTIGPAFLAAGIYFCLSRIVNVYGRENSRIPPEWLPKIFIPCDVVSLILQAAGGAIASINSSKNPSATNTGKNIMVAGLAFQIVVLVAFFAVVVDLGFRIYRRHGTLGSYAAFDQNPQLVALRHSNYFRGFLAALVLSAVAIFWRSCYRVAELKDGFTGEMMKHQGQFVAFEGCMIVFAVVVLNVFHPALVFGALIDGELKGNGTSVGRKGAEKLMSQSGGESDYEEVPNPRAAQPYDSYEFRDMRVQQHEAGRPV</sequence>
<evidence type="ECO:0000313" key="8">
    <source>
        <dbReference type="Proteomes" id="UP001283341"/>
    </source>
</evidence>
<evidence type="ECO:0000256" key="3">
    <source>
        <dbReference type="ARBA" id="ARBA00022989"/>
    </source>
</evidence>
<dbReference type="Proteomes" id="UP001283341">
    <property type="component" value="Unassembled WGS sequence"/>
</dbReference>
<feature type="transmembrane region" description="Helical" evidence="6">
    <location>
        <begin position="50"/>
        <end position="75"/>
    </location>
</feature>
<feature type="transmembrane region" description="Helical" evidence="6">
    <location>
        <begin position="199"/>
        <end position="218"/>
    </location>
</feature>
<feature type="transmembrane region" description="Helical" evidence="6">
    <location>
        <begin position="286"/>
        <end position="306"/>
    </location>
</feature>
<evidence type="ECO:0000313" key="7">
    <source>
        <dbReference type="EMBL" id="KAK3315656.1"/>
    </source>
</evidence>
<proteinExistence type="predicted"/>
<evidence type="ECO:0000256" key="2">
    <source>
        <dbReference type="ARBA" id="ARBA00022692"/>
    </source>
</evidence>
<dbReference type="GO" id="GO:0000324">
    <property type="term" value="C:fungal-type vacuole"/>
    <property type="evidence" value="ECO:0007669"/>
    <property type="project" value="TreeGrafter"/>
</dbReference>
<dbReference type="AlphaFoldDB" id="A0AAE0HZH3"/>